<sequence>MASNAESGPSTGNGSVGVSGPTPSLWLKLLKVSSLAAAAGLIVTAVPALLMDGAPGAVSTILGGLLVMVFFGISLLVGHYVGRNNPSGAIGLFVATYFVKVVGFAVVLFAIGRPEWLHSRWFVIGALVAVVLWQVAELYGFSKARLQTFNDPTSTERTGDV</sequence>
<evidence type="ECO:0000313" key="2">
    <source>
        <dbReference type="EMBL" id="MET4539807.1"/>
    </source>
</evidence>
<organism evidence="2 3">
    <name type="scientific">Arthrobacter bambusae</name>
    <dbReference type="NCBI Taxonomy" id="1338426"/>
    <lineage>
        <taxon>Bacteria</taxon>
        <taxon>Bacillati</taxon>
        <taxon>Actinomycetota</taxon>
        <taxon>Actinomycetes</taxon>
        <taxon>Micrococcales</taxon>
        <taxon>Micrococcaceae</taxon>
        <taxon>Arthrobacter</taxon>
    </lineage>
</organism>
<gene>
    <name evidence="2" type="ORF">ABIE37_001581</name>
</gene>
<dbReference type="GeneID" id="92752533"/>
<keyword evidence="3" id="KW-1185">Reference proteome</keyword>
<dbReference type="RefSeq" id="WP_354228331.1">
    <property type="nucleotide sequence ID" value="NZ_JBEPSN010000003.1"/>
</dbReference>
<keyword evidence="1" id="KW-1133">Transmembrane helix</keyword>
<comment type="caution">
    <text evidence="2">The sequence shown here is derived from an EMBL/GenBank/DDBJ whole genome shotgun (WGS) entry which is preliminary data.</text>
</comment>
<feature type="transmembrane region" description="Helical" evidence="1">
    <location>
        <begin position="89"/>
        <end position="111"/>
    </location>
</feature>
<feature type="transmembrane region" description="Helical" evidence="1">
    <location>
        <begin position="29"/>
        <end position="50"/>
    </location>
</feature>
<evidence type="ECO:0000313" key="3">
    <source>
        <dbReference type="Proteomes" id="UP001549307"/>
    </source>
</evidence>
<dbReference type="Proteomes" id="UP001549307">
    <property type="component" value="Unassembled WGS sequence"/>
</dbReference>
<dbReference type="EMBL" id="JBEPSN010000003">
    <property type="protein sequence ID" value="MET4539807.1"/>
    <property type="molecule type" value="Genomic_DNA"/>
</dbReference>
<keyword evidence="1" id="KW-0812">Transmembrane</keyword>
<evidence type="ECO:0000256" key="1">
    <source>
        <dbReference type="SAM" id="Phobius"/>
    </source>
</evidence>
<proteinExistence type="predicted"/>
<feature type="transmembrane region" description="Helical" evidence="1">
    <location>
        <begin position="117"/>
        <end position="136"/>
    </location>
</feature>
<name>A0ABV2P571_9MICC</name>
<feature type="transmembrane region" description="Helical" evidence="1">
    <location>
        <begin position="56"/>
        <end position="77"/>
    </location>
</feature>
<protein>
    <submittedName>
        <fullName evidence="2">ATP synthase protein I</fullName>
    </submittedName>
</protein>
<keyword evidence="1" id="KW-0472">Membrane</keyword>
<reference evidence="2 3" key="1">
    <citation type="submission" date="2024-06" db="EMBL/GenBank/DDBJ databases">
        <title>Sorghum-associated microbial communities from plants grown in Nebraska, USA.</title>
        <authorList>
            <person name="Schachtman D."/>
        </authorList>
    </citation>
    <scope>NUCLEOTIDE SEQUENCE [LARGE SCALE GENOMIC DNA]</scope>
    <source>
        <strain evidence="2 3">3552</strain>
    </source>
</reference>
<accession>A0ABV2P571</accession>